<dbReference type="PROSITE" id="PS00018">
    <property type="entry name" value="EF_HAND_1"/>
    <property type="match status" value="1"/>
</dbReference>
<evidence type="ECO:0000256" key="1">
    <source>
        <dbReference type="ARBA" id="ARBA00022837"/>
    </source>
</evidence>
<dbReference type="Gene3D" id="1.10.238.10">
    <property type="entry name" value="EF-hand"/>
    <property type="match status" value="1"/>
</dbReference>
<evidence type="ECO:0000313" key="2">
    <source>
        <dbReference type="EMBL" id="EAY11983.1"/>
    </source>
</evidence>
<name>A2E5R3_TRIV3</name>
<dbReference type="KEGG" id="tva:4769943"/>
<evidence type="ECO:0008006" key="4">
    <source>
        <dbReference type="Google" id="ProtNLM"/>
    </source>
</evidence>
<keyword evidence="1" id="KW-0106">Calcium</keyword>
<organism evidence="2 3">
    <name type="scientific">Trichomonas vaginalis (strain ATCC PRA-98 / G3)</name>
    <dbReference type="NCBI Taxonomy" id="412133"/>
    <lineage>
        <taxon>Eukaryota</taxon>
        <taxon>Metamonada</taxon>
        <taxon>Parabasalia</taxon>
        <taxon>Trichomonadida</taxon>
        <taxon>Trichomonadidae</taxon>
        <taxon>Trichomonas</taxon>
    </lineage>
</organism>
<accession>A2E5R3</accession>
<dbReference type="SUPFAM" id="SSF47473">
    <property type="entry name" value="EF-hand"/>
    <property type="match status" value="1"/>
</dbReference>
<protein>
    <recommendedName>
        <fullName evidence="4">EF hand family protein</fullName>
    </recommendedName>
</protein>
<dbReference type="VEuPathDB" id="TrichDB:TVAGG3_0257340"/>
<dbReference type="SMR" id="A2E5R3"/>
<reference evidence="2" key="2">
    <citation type="journal article" date="2007" name="Science">
        <title>Draft genome sequence of the sexually transmitted pathogen Trichomonas vaginalis.</title>
        <authorList>
            <person name="Carlton J.M."/>
            <person name="Hirt R.P."/>
            <person name="Silva J.C."/>
            <person name="Delcher A.L."/>
            <person name="Schatz M."/>
            <person name="Zhao Q."/>
            <person name="Wortman J.R."/>
            <person name="Bidwell S.L."/>
            <person name="Alsmark U.C.M."/>
            <person name="Besteiro S."/>
            <person name="Sicheritz-Ponten T."/>
            <person name="Noel C.J."/>
            <person name="Dacks J.B."/>
            <person name="Foster P.G."/>
            <person name="Simillion C."/>
            <person name="Van de Peer Y."/>
            <person name="Miranda-Saavedra D."/>
            <person name="Barton G.J."/>
            <person name="Westrop G.D."/>
            <person name="Mueller S."/>
            <person name="Dessi D."/>
            <person name="Fiori P.L."/>
            <person name="Ren Q."/>
            <person name="Paulsen I."/>
            <person name="Zhang H."/>
            <person name="Bastida-Corcuera F.D."/>
            <person name="Simoes-Barbosa A."/>
            <person name="Brown M.T."/>
            <person name="Hayes R.D."/>
            <person name="Mukherjee M."/>
            <person name="Okumura C.Y."/>
            <person name="Schneider R."/>
            <person name="Smith A.J."/>
            <person name="Vanacova S."/>
            <person name="Villalvazo M."/>
            <person name="Haas B.J."/>
            <person name="Pertea M."/>
            <person name="Feldblyum T.V."/>
            <person name="Utterback T.R."/>
            <person name="Shu C.L."/>
            <person name="Osoegawa K."/>
            <person name="de Jong P.J."/>
            <person name="Hrdy I."/>
            <person name="Horvathova L."/>
            <person name="Zubacova Z."/>
            <person name="Dolezal P."/>
            <person name="Malik S.B."/>
            <person name="Logsdon J.M. Jr."/>
            <person name="Henze K."/>
            <person name="Gupta A."/>
            <person name="Wang C.C."/>
            <person name="Dunne R.L."/>
            <person name="Upcroft J.A."/>
            <person name="Upcroft P."/>
            <person name="White O."/>
            <person name="Salzberg S.L."/>
            <person name="Tang P."/>
            <person name="Chiu C.-H."/>
            <person name="Lee Y.-S."/>
            <person name="Embley T.M."/>
            <person name="Coombs G.H."/>
            <person name="Mottram J.C."/>
            <person name="Tachezy J."/>
            <person name="Fraser-Liggett C.M."/>
            <person name="Johnson P.J."/>
        </authorList>
    </citation>
    <scope>NUCLEOTIDE SEQUENCE [LARGE SCALE GENOMIC DNA]</scope>
    <source>
        <strain evidence="2">G3</strain>
    </source>
</reference>
<dbReference type="VEuPathDB" id="TrichDB:TVAG_091180"/>
<dbReference type="InterPro" id="IPR018247">
    <property type="entry name" value="EF_Hand_1_Ca_BS"/>
</dbReference>
<reference evidence="2" key="1">
    <citation type="submission" date="2006-10" db="EMBL/GenBank/DDBJ databases">
        <authorList>
            <person name="Amadeo P."/>
            <person name="Zhao Q."/>
            <person name="Wortman J."/>
            <person name="Fraser-Liggett C."/>
            <person name="Carlton J."/>
        </authorList>
    </citation>
    <scope>NUCLEOTIDE SEQUENCE</scope>
    <source>
        <strain evidence="2">G3</strain>
    </source>
</reference>
<dbReference type="RefSeq" id="XP_001324206.1">
    <property type="nucleotide sequence ID" value="XM_001324171.1"/>
</dbReference>
<dbReference type="InParanoid" id="A2E5R3"/>
<dbReference type="Proteomes" id="UP000001542">
    <property type="component" value="Unassembled WGS sequence"/>
</dbReference>
<keyword evidence="3" id="KW-1185">Reference proteome</keyword>
<dbReference type="AlphaFoldDB" id="A2E5R3"/>
<sequence>MKFIQGAYKKLDTDGDDVVDIDELDTRFGDGDFVNFFGRRMTKEIFKSHMMKCFDADRDGKFQLSGFSTYFQEYSQYIKSDEEWANVMNGMWGLAQ</sequence>
<gene>
    <name evidence="2" type="ORF">TVAG_271660</name>
</gene>
<proteinExistence type="predicted"/>
<dbReference type="InterPro" id="IPR011992">
    <property type="entry name" value="EF-hand-dom_pair"/>
</dbReference>
<evidence type="ECO:0000313" key="3">
    <source>
        <dbReference type="Proteomes" id="UP000001542"/>
    </source>
</evidence>
<dbReference type="EMBL" id="DS113309">
    <property type="protein sequence ID" value="EAY11983.1"/>
    <property type="molecule type" value="Genomic_DNA"/>
</dbReference>